<dbReference type="HOGENOM" id="CLU_711999_0_0_1"/>
<name>N1PQ72_DOTSN</name>
<dbReference type="AlphaFoldDB" id="N1PQ72"/>
<gene>
    <name evidence="1" type="ORF">DOTSEDRAFT_170248</name>
</gene>
<evidence type="ECO:0000313" key="2">
    <source>
        <dbReference type="Proteomes" id="UP000016933"/>
    </source>
</evidence>
<dbReference type="EMBL" id="KB446538">
    <property type="protein sequence ID" value="EME45078.1"/>
    <property type="molecule type" value="Genomic_DNA"/>
</dbReference>
<evidence type="ECO:0000313" key="1">
    <source>
        <dbReference type="EMBL" id="EME45078.1"/>
    </source>
</evidence>
<dbReference type="PANTHER" id="PTHR42085">
    <property type="entry name" value="F-BOX DOMAIN-CONTAINING PROTEIN"/>
    <property type="match status" value="1"/>
</dbReference>
<dbReference type="STRING" id="675120.N1PQ72"/>
<sequence length="380" mass="43457">MLNALSRQYEPMAPLTGNGLDHGSGIWSSVRITPSSAGNCVERYGWGTDSLRPHSRYRKLLRERLGTTSHVISTANGTFLSLSAELRNTIYRLILVPAPGYIDYAPKTTLFLAGNHRVRKQQLNEFKTNILPALHLLRLNKQIRAEAASIFYGENEFRFTNVKGWYVMDTWLRQIGPYNQSLVRKIAVHVPWRGDVLDESVDALPESNKRLERMQIGLRNMGLKPRTYWRSFGRDRCVRRTARIVESHRKLVQFRLIVPDSFAPIAPLSAGWQKSDNVCYDFVLDPTKLENLNVQLVRLHGGFEGKNGWCKHGCWVKYMQADRAQALVEHLPAREQAVQRGVELIDMVYDKDGHYPVPLAEGDKILDMKESVLRTAYAVR</sequence>
<organism evidence="1 2">
    <name type="scientific">Dothistroma septosporum (strain NZE10 / CBS 128990)</name>
    <name type="common">Red band needle blight fungus</name>
    <name type="synonym">Mycosphaerella pini</name>
    <dbReference type="NCBI Taxonomy" id="675120"/>
    <lineage>
        <taxon>Eukaryota</taxon>
        <taxon>Fungi</taxon>
        <taxon>Dikarya</taxon>
        <taxon>Ascomycota</taxon>
        <taxon>Pezizomycotina</taxon>
        <taxon>Dothideomycetes</taxon>
        <taxon>Dothideomycetidae</taxon>
        <taxon>Mycosphaerellales</taxon>
        <taxon>Mycosphaerellaceae</taxon>
        <taxon>Dothistroma</taxon>
    </lineage>
</organism>
<reference evidence="1 2" key="2">
    <citation type="journal article" date="2012" name="PLoS Pathog.">
        <title>Diverse lifestyles and strategies of plant pathogenesis encoded in the genomes of eighteen Dothideomycetes fungi.</title>
        <authorList>
            <person name="Ohm R.A."/>
            <person name="Feau N."/>
            <person name="Henrissat B."/>
            <person name="Schoch C.L."/>
            <person name="Horwitz B.A."/>
            <person name="Barry K.W."/>
            <person name="Condon B.J."/>
            <person name="Copeland A.C."/>
            <person name="Dhillon B."/>
            <person name="Glaser F."/>
            <person name="Hesse C.N."/>
            <person name="Kosti I."/>
            <person name="LaButti K."/>
            <person name="Lindquist E.A."/>
            <person name="Lucas S."/>
            <person name="Salamov A.A."/>
            <person name="Bradshaw R.E."/>
            <person name="Ciuffetti L."/>
            <person name="Hamelin R.C."/>
            <person name="Kema G.H.J."/>
            <person name="Lawrence C."/>
            <person name="Scott J.A."/>
            <person name="Spatafora J.W."/>
            <person name="Turgeon B.G."/>
            <person name="de Wit P.J.G.M."/>
            <person name="Zhong S."/>
            <person name="Goodwin S.B."/>
            <person name="Grigoriev I.V."/>
        </authorList>
    </citation>
    <scope>NUCLEOTIDE SEQUENCE [LARGE SCALE GENOMIC DNA]</scope>
    <source>
        <strain evidence="2">NZE10 / CBS 128990</strain>
    </source>
</reference>
<protein>
    <submittedName>
        <fullName evidence="1">Uncharacterized protein</fullName>
    </submittedName>
</protein>
<dbReference type="Proteomes" id="UP000016933">
    <property type="component" value="Unassembled WGS sequence"/>
</dbReference>
<keyword evidence="2" id="KW-1185">Reference proteome</keyword>
<dbReference type="InterPro" id="IPR038883">
    <property type="entry name" value="AN11006-like"/>
</dbReference>
<dbReference type="OrthoDB" id="3946696at2759"/>
<dbReference type="eggNOG" id="ENOG502TI43">
    <property type="taxonomic scope" value="Eukaryota"/>
</dbReference>
<proteinExistence type="predicted"/>
<reference evidence="2" key="1">
    <citation type="journal article" date="2012" name="PLoS Genet.">
        <title>The genomes of the fungal plant pathogens Cladosporium fulvum and Dothistroma septosporum reveal adaptation to different hosts and lifestyles but also signatures of common ancestry.</title>
        <authorList>
            <person name="de Wit P.J.G.M."/>
            <person name="van der Burgt A."/>
            <person name="Oekmen B."/>
            <person name="Stergiopoulos I."/>
            <person name="Abd-Elsalam K.A."/>
            <person name="Aerts A.L."/>
            <person name="Bahkali A.H."/>
            <person name="Beenen H.G."/>
            <person name="Chettri P."/>
            <person name="Cox M.P."/>
            <person name="Datema E."/>
            <person name="de Vries R.P."/>
            <person name="Dhillon B."/>
            <person name="Ganley A.R."/>
            <person name="Griffiths S.A."/>
            <person name="Guo Y."/>
            <person name="Hamelin R.C."/>
            <person name="Henrissat B."/>
            <person name="Kabir M.S."/>
            <person name="Jashni M.K."/>
            <person name="Kema G."/>
            <person name="Klaubauf S."/>
            <person name="Lapidus A."/>
            <person name="Levasseur A."/>
            <person name="Lindquist E."/>
            <person name="Mehrabi R."/>
            <person name="Ohm R.A."/>
            <person name="Owen T.J."/>
            <person name="Salamov A."/>
            <person name="Schwelm A."/>
            <person name="Schijlen E."/>
            <person name="Sun H."/>
            <person name="van den Burg H.A."/>
            <person name="van Ham R.C.H.J."/>
            <person name="Zhang S."/>
            <person name="Goodwin S.B."/>
            <person name="Grigoriev I.V."/>
            <person name="Collemare J."/>
            <person name="Bradshaw R.E."/>
        </authorList>
    </citation>
    <scope>NUCLEOTIDE SEQUENCE [LARGE SCALE GENOMIC DNA]</scope>
    <source>
        <strain evidence="2">NZE10 / CBS 128990</strain>
    </source>
</reference>
<accession>N1PQ72</accession>
<dbReference type="PANTHER" id="PTHR42085:SF1">
    <property type="entry name" value="F-BOX DOMAIN-CONTAINING PROTEIN"/>
    <property type="match status" value="1"/>
</dbReference>